<comment type="caution">
    <text evidence="13">The sequence shown here is derived from an EMBL/GenBank/DDBJ whole genome shotgun (WGS) entry which is preliminary data.</text>
</comment>
<comment type="similarity">
    <text evidence="2 11">Belongs to the shikimate kinase family.</text>
</comment>
<comment type="pathway">
    <text evidence="1 11">Metabolic intermediate biosynthesis; chorismate biosynthesis; chorismate from D-erythrose 4-phosphate and phosphoenolpyruvate: step 5/7.</text>
</comment>
<evidence type="ECO:0000256" key="4">
    <source>
        <dbReference type="ARBA" id="ARBA00022605"/>
    </source>
</evidence>
<evidence type="ECO:0000256" key="11">
    <source>
        <dbReference type="HAMAP-Rule" id="MF_00109"/>
    </source>
</evidence>
<comment type="subcellular location">
    <subcellularLocation>
        <location evidence="11">Cytoplasm</location>
    </subcellularLocation>
</comment>
<feature type="compositionally biased region" description="Basic and acidic residues" evidence="12">
    <location>
        <begin position="1"/>
        <end position="13"/>
    </location>
</feature>
<keyword evidence="4 11" id="KW-0028">Amino-acid biosynthesis</keyword>
<dbReference type="GO" id="GO:0005829">
    <property type="term" value="C:cytosol"/>
    <property type="evidence" value="ECO:0007669"/>
    <property type="project" value="TreeGrafter"/>
</dbReference>
<accession>A0A2K2UE86</accession>
<dbReference type="GO" id="GO:0005524">
    <property type="term" value="F:ATP binding"/>
    <property type="evidence" value="ECO:0007669"/>
    <property type="project" value="UniProtKB-UniRule"/>
</dbReference>
<dbReference type="OrthoDB" id="9800332at2"/>
<dbReference type="AlphaFoldDB" id="A0A2K2UE86"/>
<evidence type="ECO:0000256" key="2">
    <source>
        <dbReference type="ARBA" id="ARBA00006997"/>
    </source>
</evidence>
<gene>
    <name evidence="11" type="primary">aroK</name>
    <name evidence="13" type="ORF">C2L71_01280</name>
</gene>
<keyword evidence="11" id="KW-0460">Magnesium</keyword>
<dbReference type="EC" id="2.7.1.71" evidence="3 11"/>
<comment type="function">
    <text evidence="11">Catalyzes the specific phosphorylation of the 3-hydroxyl group of shikimic acid using ATP as a cosubstrate.</text>
</comment>
<feature type="binding site" evidence="11">
    <location>
        <position position="118"/>
    </location>
    <ligand>
        <name>substrate</name>
    </ligand>
</feature>
<evidence type="ECO:0000256" key="7">
    <source>
        <dbReference type="ARBA" id="ARBA00022777"/>
    </source>
</evidence>
<evidence type="ECO:0000256" key="5">
    <source>
        <dbReference type="ARBA" id="ARBA00022679"/>
    </source>
</evidence>
<feature type="binding site" evidence="11">
    <location>
        <position position="156"/>
    </location>
    <ligand>
        <name>ATP</name>
        <dbReference type="ChEBI" id="CHEBI:30616"/>
    </ligand>
</feature>
<comment type="caution">
    <text evidence="11">Lacks conserved residue(s) required for the propagation of feature annotation.</text>
</comment>
<sequence>MEQSDKASGRTVEEAAAPSPSAAENEVLIPKSDRPTYELARPVFFVGFMVAGKTSVSRRLARSCGVASVDLDGFIERREGKPINQMFVEIGEDGFRAMETAALDEFAEKDPMLISCGGGIVLRPENREILKSKGFVVYLQVTAEQAYERIGDVSTRPNFRDLPTARKTIQARLPMYEDVADVMVDTVGKNIPTVAREVRRALEREGVLCQRR</sequence>
<dbReference type="GO" id="GO:0000287">
    <property type="term" value="F:magnesium ion binding"/>
    <property type="evidence" value="ECO:0007669"/>
    <property type="project" value="UniProtKB-UniRule"/>
</dbReference>
<dbReference type="CDD" id="cd00464">
    <property type="entry name" value="SK"/>
    <property type="match status" value="1"/>
</dbReference>
<evidence type="ECO:0000256" key="8">
    <source>
        <dbReference type="ARBA" id="ARBA00022840"/>
    </source>
</evidence>
<keyword evidence="7 11" id="KW-0418">Kinase</keyword>
<evidence type="ECO:0000256" key="10">
    <source>
        <dbReference type="ARBA" id="ARBA00048567"/>
    </source>
</evidence>
<evidence type="ECO:0000256" key="12">
    <source>
        <dbReference type="SAM" id="MobiDB-lite"/>
    </source>
</evidence>
<dbReference type="PANTHER" id="PTHR21087:SF16">
    <property type="entry name" value="SHIKIMATE KINASE 1, CHLOROPLASTIC"/>
    <property type="match status" value="1"/>
</dbReference>
<feature type="compositionally biased region" description="Low complexity" evidence="12">
    <location>
        <begin position="14"/>
        <end position="24"/>
    </location>
</feature>
<keyword evidence="5 11" id="KW-0808">Transferase</keyword>
<dbReference type="Pfam" id="PF01202">
    <property type="entry name" value="SKI"/>
    <property type="match status" value="1"/>
</dbReference>
<dbReference type="PANTHER" id="PTHR21087">
    <property type="entry name" value="SHIKIMATE KINASE"/>
    <property type="match status" value="1"/>
</dbReference>
<evidence type="ECO:0000256" key="1">
    <source>
        <dbReference type="ARBA" id="ARBA00004842"/>
    </source>
</evidence>
<dbReference type="Gene3D" id="3.40.50.300">
    <property type="entry name" value="P-loop containing nucleotide triphosphate hydrolases"/>
    <property type="match status" value="1"/>
</dbReference>
<organism evidence="13 14">
    <name type="scientific">Enteroscipio rubneri</name>
    <dbReference type="NCBI Taxonomy" id="2070686"/>
    <lineage>
        <taxon>Bacteria</taxon>
        <taxon>Bacillati</taxon>
        <taxon>Actinomycetota</taxon>
        <taxon>Coriobacteriia</taxon>
        <taxon>Eggerthellales</taxon>
        <taxon>Eggerthellaceae</taxon>
        <taxon>Enteroscipio</taxon>
    </lineage>
</organism>
<dbReference type="PRINTS" id="PR01100">
    <property type="entry name" value="SHIKIMTKNASE"/>
</dbReference>
<dbReference type="InterPro" id="IPR023000">
    <property type="entry name" value="Shikimate_kinase_CS"/>
</dbReference>
<evidence type="ECO:0000313" key="13">
    <source>
        <dbReference type="EMBL" id="PNV68645.1"/>
    </source>
</evidence>
<feature type="binding site" evidence="11">
    <location>
        <begin position="50"/>
        <end position="55"/>
    </location>
    <ligand>
        <name>ATP</name>
        <dbReference type="ChEBI" id="CHEBI:30616"/>
    </ligand>
</feature>
<keyword evidence="9 11" id="KW-0057">Aromatic amino acid biosynthesis</keyword>
<keyword evidence="6 11" id="KW-0547">Nucleotide-binding</keyword>
<feature type="binding site" evidence="11">
    <location>
        <position position="54"/>
    </location>
    <ligand>
        <name>Mg(2+)</name>
        <dbReference type="ChEBI" id="CHEBI:18420"/>
    </ligand>
</feature>
<dbReference type="PROSITE" id="PS01128">
    <property type="entry name" value="SHIKIMATE_KINASE"/>
    <property type="match status" value="1"/>
</dbReference>
<comment type="cofactor">
    <cofactor evidence="11">
        <name>Mg(2+)</name>
        <dbReference type="ChEBI" id="CHEBI:18420"/>
    </cofactor>
    <text evidence="11">Binds 1 Mg(2+) ion per subunit.</text>
</comment>
<proteinExistence type="inferred from homology"/>
<evidence type="ECO:0000313" key="14">
    <source>
        <dbReference type="Proteomes" id="UP000236197"/>
    </source>
</evidence>
<keyword evidence="8 11" id="KW-0067">ATP-binding</keyword>
<dbReference type="EMBL" id="PPEK01000001">
    <property type="protein sequence ID" value="PNV68645.1"/>
    <property type="molecule type" value="Genomic_DNA"/>
</dbReference>
<dbReference type="InterPro" id="IPR027417">
    <property type="entry name" value="P-loop_NTPase"/>
</dbReference>
<protein>
    <recommendedName>
        <fullName evidence="3 11">Shikimate kinase</fullName>
        <shortName evidence="11">SK</shortName>
        <ecNumber evidence="3 11">2.7.1.71</ecNumber>
    </recommendedName>
</protein>
<keyword evidence="11" id="KW-0963">Cytoplasm</keyword>
<dbReference type="GO" id="GO:0009073">
    <property type="term" value="P:aromatic amino acid family biosynthetic process"/>
    <property type="evidence" value="ECO:0007669"/>
    <property type="project" value="UniProtKB-KW"/>
</dbReference>
<dbReference type="GO" id="GO:0009423">
    <property type="term" value="P:chorismate biosynthetic process"/>
    <property type="evidence" value="ECO:0007669"/>
    <property type="project" value="UniProtKB-UniRule"/>
</dbReference>
<dbReference type="Proteomes" id="UP000236197">
    <property type="component" value="Unassembled WGS sequence"/>
</dbReference>
<keyword evidence="14" id="KW-1185">Reference proteome</keyword>
<feature type="region of interest" description="Disordered" evidence="12">
    <location>
        <begin position="1"/>
        <end position="29"/>
    </location>
</feature>
<dbReference type="GO" id="GO:0008652">
    <property type="term" value="P:amino acid biosynthetic process"/>
    <property type="evidence" value="ECO:0007669"/>
    <property type="project" value="UniProtKB-KW"/>
</dbReference>
<comment type="catalytic activity">
    <reaction evidence="10 11">
        <text>shikimate + ATP = 3-phosphoshikimate + ADP + H(+)</text>
        <dbReference type="Rhea" id="RHEA:13121"/>
        <dbReference type="ChEBI" id="CHEBI:15378"/>
        <dbReference type="ChEBI" id="CHEBI:30616"/>
        <dbReference type="ChEBI" id="CHEBI:36208"/>
        <dbReference type="ChEBI" id="CHEBI:145989"/>
        <dbReference type="ChEBI" id="CHEBI:456216"/>
        <dbReference type="EC" id="2.7.1.71"/>
    </reaction>
</comment>
<evidence type="ECO:0000256" key="6">
    <source>
        <dbReference type="ARBA" id="ARBA00022741"/>
    </source>
</evidence>
<feature type="binding site" evidence="11">
    <location>
        <position position="96"/>
    </location>
    <ligand>
        <name>substrate</name>
    </ligand>
</feature>
<feature type="binding site" evidence="11">
    <location>
        <position position="172"/>
    </location>
    <ligand>
        <name>substrate</name>
    </ligand>
</feature>
<dbReference type="UniPathway" id="UPA00053">
    <property type="reaction ID" value="UER00088"/>
</dbReference>
<evidence type="ECO:0000256" key="9">
    <source>
        <dbReference type="ARBA" id="ARBA00023141"/>
    </source>
</evidence>
<dbReference type="HAMAP" id="MF_00109">
    <property type="entry name" value="Shikimate_kinase"/>
    <property type="match status" value="1"/>
</dbReference>
<feature type="binding site" evidence="11">
    <location>
        <position position="72"/>
    </location>
    <ligand>
        <name>substrate</name>
    </ligand>
</feature>
<dbReference type="SUPFAM" id="SSF52540">
    <property type="entry name" value="P-loop containing nucleoside triphosphate hydrolases"/>
    <property type="match status" value="1"/>
</dbReference>
<reference evidence="14" key="1">
    <citation type="submission" date="2018-01" db="EMBL/GenBank/DDBJ databases">
        <title>Rubneribacter badeniensis gen. nov., sp. nov., and Colonibacter rubneri, gen. nov., sp. nov., WGS of new members of the Eggerthellaceae.</title>
        <authorList>
            <person name="Danylec N."/>
            <person name="Stoll D.A."/>
            <person name="Doetsch A."/>
            <person name="Kulling S.E."/>
            <person name="Huch M."/>
        </authorList>
    </citation>
    <scope>NUCLEOTIDE SEQUENCE [LARGE SCALE GENOMIC DNA]</scope>
    <source>
        <strain evidence="14">ResAG-96</strain>
    </source>
</reference>
<comment type="subunit">
    <text evidence="11">Monomer.</text>
</comment>
<keyword evidence="11" id="KW-0479">Metal-binding</keyword>
<dbReference type="GO" id="GO:0004765">
    <property type="term" value="F:shikimate kinase activity"/>
    <property type="evidence" value="ECO:0007669"/>
    <property type="project" value="UniProtKB-UniRule"/>
</dbReference>
<dbReference type="InterPro" id="IPR000623">
    <property type="entry name" value="Shikimate_kinase/TSH1"/>
</dbReference>
<dbReference type="RefSeq" id="WP_103263972.1">
    <property type="nucleotide sequence ID" value="NZ_CABMLE010000001.1"/>
</dbReference>
<evidence type="ECO:0000256" key="3">
    <source>
        <dbReference type="ARBA" id="ARBA00012154"/>
    </source>
</evidence>
<dbReference type="InterPro" id="IPR031322">
    <property type="entry name" value="Shikimate/glucono_kinase"/>
</dbReference>
<name>A0A2K2UE86_9ACTN</name>